<dbReference type="Pfam" id="PF06985">
    <property type="entry name" value="HET"/>
    <property type="match status" value="1"/>
</dbReference>
<dbReference type="PANTHER" id="PTHR33112:SF16">
    <property type="entry name" value="HETEROKARYON INCOMPATIBILITY DOMAIN-CONTAINING PROTEIN"/>
    <property type="match status" value="1"/>
</dbReference>
<sequence>MASQASTDQFLCEDCQGIRLDDSVLDGFVGVSEDGHLVLEFESGRELKRVEVAYYEDLLPDLPGLLQSHQVSQCAFCRYLREAIIRANIEVGSQEISISVQYRWFTERDEENLACLAVTLTSAEGPWEKYLFFKVESNEEPEVWCPENIEWVQGLLETTGHVVNSSTVPKGPPTRLIDVGETWTCSPRIVHTADLGEQHVRYCALSYCWGSAKGDETQLKTTKESISEFCLGIPESRMTQVMKDTMKVCRTLNVRYMWIDALCIIQGDKDDWERESAMMNDVYSNAYLTLCTLSSSSAYQTFLDRGSHILELNFESKTETSIHGKFQLSMRGNIVENMDMDFFMSDPAVDLRCVWYRRGWTFQENLLAPRKLLFGRSMLYFQHELCIYREDGAKMTDWAYGSLSNLVTNNPESDYQEWNELLHQYGMREFTSRADVLPAISGLARVFGRARQDTYLAGLWRKDILRGVLWDTLRKEMDKAALLRKLASPEIYIAPSWSNLRSHLPTAQGIGAWNFPYQDTHVISEVANLKVSTCPDGLDRYGRIKSGVLRMFARLKPVVESRFLSSPHKGQLWITYNEEAYCATCNLDYRGQRPVIPGDGTALLLLSSACCDDEQPYRFLYLSKTEMVSQLANAGYADNYHGCLRGLGKEQRESIGLHDILDESDSHLTKYRGANPITSVAILTISAAPVITASAAVPNQDEGSTLMHGV</sequence>
<evidence type="ECO:0000313" key="3">
    <source>
        <dbReference type="Proteomes" id="UP000696573"/>
    </source>
</evidence>
<organism evidence="2 3">
    <name type="scientific">Clonostachys rhizophaga</name>
    <dbReference type="NCBI Taxonomy" id="160324"/>
    <lineage>
        <taxon>Eukaryota</taxon>
        <taxon>Fungi</taxon>
        <taxon>Dikarya</taxon>
        <taxon>Ascomycota</taxon>
        <taxon>Pezizomycotina</taxon>
        <taxon>Sordariomycetes</taxon>
        <taxon>Hypocreomycetidae</taxon>
        <taxon>Hypocreales</taxon>
        <taxon>Bionectriaceae</taxon>
        <taxon>Clonostachys</taxon>
    </lineage>
</organism>
<reference evidence="2" key="1">
    <citation type="submission" date="2021-10" db="EMBL/GenBank/DDBJ databases">
        <authorList>
            <person name="Piombo E."/>
        </authorList>
    </citation>
    <scope>NUCLEOTIDE SEQUENCE</scope>
</reference>
<dbReference type="EMBL" id="CABFNQ020000702">
    <property type="protein sequence ID" value="CAH0024938.1"/>
    <property type="molecule type" value="Genomic_DNA"/>
</dbReference>
<feature type="domain" description="Heterokaryon incompatibility" evidence="1">
    <location>
        <begin position="202"/>
        <end position="364"/>
    </location>
</feature>
<evidence type="ECO:0000259" key="1">
    <source>
        <dbReference type="Pfam" id="PF06985"/>
    </source>
</evidence>
<protein>
    <recommendedName>
        <fullName evidence="1">Heterokaryon incompatibility domain-containing protein</fullName>
    </recommendedName>
</protein>
<keyword evidence="3" id="KW-1185">Reference proteome</keyword>
<dbReference type="PANTHER" id="PTHR33112">
    <property type="entry name" value="DOMAIN PROTEIN, PUTATIVE-RELATED"/>
    <property type="match status" value="1"/>
</dbReference>
<evidence type="ECO:0000313" key="2">
    <source>
        <dbReference type="EMBL" id="CAH0024938.1"/>
    </source>
</evidence>
<name>A0A9N9YIF0_9HYPO</name>
<dbReference type="AlphaFoldDB" id="A0A9N9YIF0"/>
<dbReference type="OrthoDB" id="2958217at2759"/>
<dbReference type="Proteomes" id="UP000696573">
    <property type="component" value="Unassembled WGS sequence"/>
</dbReference>
<dbReference type="InterPro" id="IPR010730">
    <property type="entry name" value="HET"/>
</dbReference>
<proteinExistence type="predicted"/>
<accession>A0A9N9YIF0</accession>
<comment type="caution">
    <text evidence="2">The sequence shown here is derived from an EMBL/GenBank/DDBJ whole genome shotgun (WGS) entry which is preliminary data.</text>
</comment>
<gene>
    <name evidence="2" type="ORF">CRHIZ90672A_00005083</name>
</gene>